<evidence type="ECO:0008006" key="4">
    <source>
        <dbReference type="Google" id="ProtNLM"/>
    </source>
</evidence>
<comment type="cofactor">
    <cofactor evidence="1">
        <name>Mg(2+)</name>
        <dbReference type="ChEBI" id="CHEBI:18420"/>
    </cofactor>
    <text evidence="1">Binds 2 magnesium ions per subunit.</text>
</comment>
<proteinExistence type="predicted"/>
<comment type="caution">
    <text evidence="2">The sequence shown here is derived from an EMBL/GenBank/DDBJ whole genome shotgun (WGS) entry which is preliminary data.</text>
</comment>
<reference evidence="2" key="2">
    <citation type="submission" date="2020-09" db="EMBL/GenBank/DDBJ databases">
        <authorList>
            <person name="Sun Q."/>
            <person name="Ohkuma M."/>
        </authorList>
    </citation>
    <scope>NUCLEOTIDE SEQUENCE</scope>
    <source>
        <strain evidence="2">JCM 3091</strain>
    </source>
</reference>
<sequence>MRRVTGSLFGLAYGDALGAPTEFLGYPAIVARYGSGGPRDLVGDPARVTDDTQLALAVAWSLHDADGPTPDLLEPLLRARFVAWAMSADQTRAPGRTCLEAIGRLAAGLPWREATVTASKGCGANMRATPVGLLRGLDTDTLAGMAQFQAALTHGHPTAVAAAELTALAVWVLRDGAPLGRVPGLLRARCDSQRTVYRGEWLGDLWHQPGIDSPAEFTARGWGECAAALDRLEAALTAPDDGGDACLATGAGWVAEEALATALYCAVRHRDDPVAGLGRAAATSGDSDSIAALAGALLGAAHGMEGWPAGWAHRIEYADQLHLLGTAWEDGAA</sequence>
<accession>A0A8J3BLA3</accession>
<dbReference type="Proteomes" id="UP000662200">
    <property type="component" value="Unassembled WGS sequence"/>
</dbReference>
<dbReference type="InterPro" id="IPR036705">
    <property type="entry name" value="Ribosyl_crysJ1_sf"/>
</dbReference>
<gene>
    <name evidence="2" type="ORF">GCM10010124_09930</name>
</gene>
<reference evidence="2" key="1">
    <citation type="journal article" date="2014" name="Int. J. Syst. Evol. Microbiol.">
        <title>Complete genome sequence of Corynebacterium casei LMG S-19264T (=DSM 44701T), isolated from a smear-ripened cheese.</title>
        <authorList>
            <consortium name="US DOE Joint Genome Institute (JGI-PGF)"/>
            <person name="Walter F."/>
            <person name="Albersmeier A."/>
            <person name="Kalinowski J."/>
            <person name="Ruckert C."/>
        </authorList>
    </citation>
    <scope>NUCLEOTIDE SEQUENCE</scope>
    <source>
        <strain evidence="2">JCM 3091</strain>
    </source>
</reference>
<dbReference type="PANTHER" id="PTHR16222">
    <property type="entry name" value="ADP-RIBOSYLGLYCOHYDROLASE"/>
    <property type="match status" value="1"/>
</dbReference>
<dbReference type="AlphaFoldDB" id="A0A8J3BLA3"/>
<feature type="binding site" evidence="1">
    <location>
        <position position="51"/>
    </location>
    <ligand>
        <name>Mg(2+)</name>
        <dbReference type="ChEBI" id="CHEBI:18420"/>
        <label>1</label>
    </ligand>
</feature>
<dbReference type="GO" id="GO:0046872">
    <property type="term" value="F:metal ion binding"/>
    <property type="evidence" value="ECO:0007669"/>
    <property type="project" value="UniProtKB-KW"/>
</dbReference>
<feature type="binding site" evidence="1">
    <location>
        <position position="289"/>
    </location>
    <ligand>
        <name>Mg(2+)</name>
        <dbReference type="ChEBI" id="CHEBI:18420"/>
        <label>1</label>
    </ligand>
</feature>
<dbReference type="PANTHER" id="PTHR16222:SF12">
    <property type="entry name" value="ADP-RIBOSYLGLYCOHYDROLASE-RELATED"/>
    <property type="match status" value="1"/>
</dbReference>
<dbReference type="InterPro" id="IPR005502">
    <property type="entry name" value="Ribosyl_crysJ1"/>
</dbReference>
<keyword evidence="3" id="KW-1185">Reference proteome</keyword>
<organism evidence="2 3">
    <name type="scientific">Pilimelia terevasa</name>
    <dbReference type="NCBI Taxonomy" id="53372"/>
    <lineage>
        <taxon>Bacteria</taxon>
        <taxon>Bacillati</taxon>
        <taxon>Actinomycetota</taxon>
        <taxon>Actinomycetes</taxon>
        <taxon>Micromonosporales</taxon>
        <taxon>Micromonosporaceae</taxon>
        <taxon>Pilimelia</taxon>
    </lineage>
</organism>
<feature type="binding site" evidence="1">
    <location>
        <position position="50"/>
    </location>
    <ligand>
        <name>Mg(2+)</name>
        <dbReference type="ChEBI" id="CHEBI:18420"/>
        <label>1</label>
    </ligand>
</feature>
<keyword evidence="1" id="KW-0460">Magnesium</keyword>
<feature type="binding site" evidence="1">
    <location>
        <position position="286"/>
    </location>
    <ligand>
        <name>Mg(2+)</name>
        <dbReference type="ChEBI" id="CHEBI:18420"/>
        <label>1</label>
    </ligand>
</feature>
<evidence type="ECO:0000313" key="2">
    <source>
        <dbReference type="EMBL" id="GGK19344.1"/>
    </source>
</evidence>
<evidence type="ECO:0000256" key="1">
    <source>
        <dbReference type="PIRSR" id="PIRSR605502-1"/>
    </source>
</evidence>
<name>A0A8J3BLA3_9ACTN</name>
<dbReference type="EMBL" id="BMQC01000002">
    <property type="protein sequence ID" value="GGK19344.1"/>
    <property type="molecule type" value="Genomic_DNA"/>
</dbReference>
<dbReference type="InterPro" id="IPR050792">
    <property type="entry name" value="ADP-ribosylglycohydrolase"/>
</dbReference>
<evidence type="ECO:0000313" key="3">
    <source>
        <dbReference type="Proteomes" id="UP000662200"/>
    </source>
</evidence>
<dbReference type="SUPFAM" id="SSF101478">
    <property type="entry name" value="ADP-ribosylglycohydrolase"/>
    <property type="match status" value="1"/>
</dbReference>
<feature type="binding site" evidence="1">
    <location>
        <position position="288"/>
    </location>
    <ligand>
        <name>Mg(2+)</name>
        <dbReference type="ChEBI" id="CHEBI:18420"/>
        <label>1</label>
    </ligand>
</feature>
<protein>
    <recommendedName>
        <fullName evidence="4">ADP-ribosylglycohydrolase</fullName>
    </recommendedName>
</protein>
<dbReference type="Gene3D" id="1.10.4080.10">
    <property type="entry name" value="ADP-ribosylation/Crystallin J1"/>
    <property type="match status" value="1"/>
</dbReference>
<feature type="binding site" evidence="1">
    <location>
        <position position="49"/>
    </location>
    <ligand>
        <name>Mg(2+)</name>
        <dbReference type="ChEBI" id="CHEBI:18420"/>
        <label>1</label>
    </ligand>
</feature>
<dbReference type="Pfam" id="PF03747">
    <property type="entry name" value="ADP_ribosyl_GH"/>
    <property type="match status" value="1"/>
</dbReference>
<keyword evidence="1" id="KW-0479">Metal-binding</keyword>